<dbReference type="GO" id="GO:0006508">
    <property type="term" value="P:proteolysis"/>
    <property type="evidence" value="ECO:0007669"/>
    <property type="project" value="UniProtKB-KW"/>
</dbReference>
<name>A0A5N5QVJ1_9AGAM</name>
<reference evidence="6 7" key="1">
    <citation type="journal article" date="2019" name="Fungal Biol. Biotechnol.">
        <title>Draft genome sequence of fastidious pathogen Ceratobasidium theobromae, which causes vascular-streak dieback in Theobroma cacao.</title>
        <authorList>
            <person name="Ali S.S."/>
            <person name="Asman A."/>
            <person name="Shao J."/>
            <person name="Firmansyah A.P."/>
            <person name="Susilo A.W."/>
            <person name="Rosmana A."/>
            <person name="McMahon P."/>
            <person name="Junaid M."/>
            <person name="Guest D."/>
            <person name="Kheng T.Y."/>
            <person name="Meinhardt L.W."/>
            <person name="Bailey B.A."/>
        </authorList>
    </citation>
    <scope>NUCLEOTIDE SEQUENCE [LARGE SCALE GENOMIC DNA]</scope>
    <source>
        <strain evidence="6 7">CT2</strain>
    </source>
</reference>
<keyword evidence="7" id="KW-1185">Reference proteome</keyword>
<evidence type="ECO:0000313" key="6">
    <source>
        <dbReference type="EMBL" id="KAB5595694.1"/>
    </source>
</evidence>
<dbReference type="PANTHER" id="PTHR23402">
    <property type="entry name" value="PROTEASE FAMILY C15 PYROGLUTAMYL-PEPTIDASE I-RELATED"/>
    <property type="match status" value="1"/>
</dbReference>
<dbReference type="OrthoDB" id="407146at2759"/>
<sequence>MLGLHTDSPIRQPFRNVRVNPSWLAVSPLNNETLKFTKPSGQSVEAHISALEIPVTYSAVLSTVPALHTSKQYDVVLHVGVGLEGSIAIERLAHKTGYNQPDADGHLCDPVSANPDKDEPGASGDDESRPRERVSRGFGRGFEHCGEILRTDINVDAIVAHLKSKKGLKVRTPCHDGVMG</sequence>
<evidence type="ECO:0000313" key="7">
    <source>
        <dbReference type="Proteomes" id="UP000383932"/>
    </source>
</evidence>
<dbReference type="GO" id="GO:0008234">
    <property type="term" value="F:cysteine-type peptidase activity"/>
    <property type="evidence" value="ECO:0007669"/>
    <property type="project" value="UniProtKB-KW"/>
</dbReference>
<protein>
    <submittedName>
        <fullName evidence="6">Pyroglutamyl peptidase domain-containing protein</fullName>
    </submittedName>
</protein>
<evidence type="ECO:0000256" key="4">
    <source>
        <dbReference type="ARBA" id="ARBA00022807"/>
    </source>
</evidence>
<evidence type="ECO:0000256" key="2">
    <source>
        <dbReference type="ARBA" id="ARBA00022670"/>
    </source>
</evidence>
<gene>
    <name evidence="6" type="ORF">CTheo_932</name>
</gene>
<proteinExistence type="inferred from homology"/>
<keyword evidence="4" id="KW-0788">Thiol protease</keyword>
<dbReference type="SUPFAM" id="SSF53182">
    <property type="entry name" value="Pyrrolidone carboxyl peptidase (pyroglutamate aminopeptidase)"/>
    <property type="match status" value="1"/>
</dbReference>
<feature type="compositionally biased region" description="Basic and acidic residues" evidence="5">
    <location>
        <begin position="115"/>
        <end position="137"/>
    </location>
</feature>
<dbReference type="PANTHER" id="PTHR23402:SF1">
    <property type="entry name" value="PYROGLUTAMYL-PEPTIDASE I"/>
    <property type="match status" value="1"/>
</dbReference>
<dbReference type="Proteomes" id="UP000383932">
    <property type="component" value="Unassembled WGS sequence"/>
</dbReference>
<organism evidence="6 7">
    <name type="scientific">Ceratobasidium theobromae</name>
    <dbReference type="NCBI Taxonomy" id="1582974"/>
    <lineage>
        <taxon>Eukaryota</taxon>
        <taxon>Fungi</taxon>
        <taxon>Dikarya</taxon>
        <taxon>Basidiomycota</taxon>
        <taxon>Agaricomycotina</taxon>
        <taxon>Agaricomycetes</taxon>
        <taxon>Cantharellales</taxon>
        <taxon>Ceratobasidiaceae</taxon>
        <taxon>Ceratobasidium</taxon>
    </lineage>
</organism>
<keyword evidence="3" id="KW-0378">Hydrolase</keyword>
<accession>A0A5N5QVJ1</accession>
<comment type="caution">
    <text evidence="6">The sequence shown here is derived from an EMBL/GenBank/DDBJ whole genome shotgun (WGS) entry which is preliminary data.</text>
</comment>
<dbReference type="EMBL" id="SSOP01000007">
    <property type="protein sequence ID" value="KAB5595694.1"/>
    <property type="molecule type" value="Genomic_DNA"/>
</dbReference>
<dbReference type="Pfam" id="PF01470">
    <property type="entry name" value="Peptidase_C15"/>
    <property type="match status" value="1"/>
</dbReference>
<dbReference type="AlphaFoldDB" id="A0A5N5QVJ1"/>
<dbReference type="InterPro" id="IPR016125">
    <property type="entry name" value="Peptidase_C15-like"/>
</dbReference>
<comment type="similarity">
    <text evidence="1">Belongs to the peptidase C15 family.</text>
</comment>
<evidence type="ECO:0000256" key="5">
    <source>
        <dbReference type="SAM" id="MobiDB-lite"/>
    </source>
</evidence>
<dbReference type="Gene3D" id="3.40.630.20">
    <property type="entry name" value="Peptidase C15, pyroglutamyl peptidase I-like"/>
    <property type="match status" value="1"/>
</dbReference>
<feature type="region of interest" description="Disordered" evidence="5">
    <location>
        <begin position="100"/>
        <end position="137"/>
    </location>
</feature>
<evidence type="ECO:0000256" key="1">
    <source>
        <dbReference type="ARBA" id="ARBA00006641"/>
    </source>
</evidence>
<dbReference type="InterPro" id="IPR036440">
    <property type="entry name" value="Peptidase_C15-like_sf"/>
</dbReference>
<keyword evidence="2" id="KW-0645">Protease</keyword>
<evidence type="ECO:0000256" key="3">
    <source>
        <dbReference type="ARBA" id="ARBA00022801"/>
    </source>
</evidence>